<accession>A0AA40HXN9</accession>
<keyword evidence="3" id="KW-1185">Reference proteome</keyword>
<dbReference type="Proteomes" id="UP001177744">
    <property type="component" value="Unassembled WGS sequence"/>
</dbReference>
<feature type="region of interest" description="Disordered" evidence="1">
    <location>
        <begin position="100"/>
        <end position="178"/>
    </location>
</feature>
<reference evidence="2" key="1">
    <citation type="submission" date="2023-06" db="EMBL/GenBank/DDBJ databases">
        <title>Reference genome for the Northern bat (Eptesicus nilssonii), a most northern bat species.</title>
        <authorList>
            <person name="Laine V.N."/>
            <person name="Pulliainen A.T."/>
            <person name="Lilley T.M."/>
        </authorList>
    </citation>
    <scope>NUCLEOTIDE SEQUENCE</scope>
    <source>
        <strain evidence="2">BLF_Eptnil</strain>
        <tissue evidence="2">Kidney</tissue>
    </source>
</reference>
<feature type="region of interest" description="Disordered" evidence="1">
    <location>
        <begin position="1"/>
        <end position="44"/>
    </location>
</feature>
<feature type="compositionally biased region" description="Basic and acidic residues" evidence="1">
    <location>
        <begin position="295"/>
        <end position="311"/>
    </location>
</feature>
<dbReference type="AlphaFoldDB" id="A0AA40HXN9"/>
<feature type="compositionally biased region" description="Basic residues" evidence="1">
    <location>
        <begin position="357"/>
        <end position="371"/>
    </location>
</feature>
<feature type="compositionally biased region" description="Basic residues" evidence="1">
    <location>
        <begin position="411"/>
        <end position="421"/>
    </location>
</feature>
<name>A0AA40HXN9_CNENI</name>
<feature type="compositionally biased region" description="Basic and acidic residues" evidence="1">
    <location>
        <begin position="329"/>
        <end position="339"/>
    </location>
</feature>
<evidence type="ECO:0000256" key="1">
    <source>
        <dbReference type="SAM" id="MobiDB-lite"/>
    </source>
</evidence>
<sequence>MGRDPPVLTAASRPTVSFKADAAEGPVGPAEDSDGGTRGGRLRGCRHQFSASSSFPLATRGSERLPIGVPLQVADRAGRRRSDRRVARGKLLLAENWYRQPDGGAHSHKMAVPSALSPAEVAGTQQGQARPRPQAGPASLCACLRSPPVPAAPQLPRAGPRHRQASEGGCPAAQGWRKAQVTRASRGLRAAGSGSSRVVMGRCLPLIARLPPAPEGSWTVRSTAELPPGGSDCSTCLPLESPVPSAHQMPRAGPRRRQALGPPEAQMSFRTTFRTKPQWRGPRQRQPQQQVGAEAEARGRERDRELEISMREKHRSAASCTLPTGDVPATKREAARPCTRDGGGQGLASSCWSPWRSGRRQALRTRSRRRAGPGVFPMVAVAIGKTPGPAHTEQAEEQGLSPGNREDARPCTRRRQRSRARRLPDGR</sequence>
<feature type="compositionally biased region" description="Low complexity" evidence="1">
    <location>
        <begin position="278"/>
        <end position="294"/>
    </location>
</feature>
<dbReference type="EMBL" id="JAULJE010000009">
    <property type="protein sequence ID" value="KAK1338886.1"/>
    <property type="molecule type" value="Genomic_DNA"/>
</dbReference>
<gene>
    <name evidence="2" type="ORF">QTO34_019553</name>
</gene>
<evidence type="ECO:0000313" key="3">
    <source>
        <dbReference type="Proteomes" id="UP001177744"/>
    </source>
</evidence>
<feature type="region of interest" description="Disordered" evidence="1">
    <location>
        <begin position="215"/>
        <end position="427"/>
    </location>
</feature>
<comment type="caution">
    <text evidence="2">The sequence shown here is derived from an EMBL/GenBank/DDBJ whole genome shotgun (WGS) entry which is preliminary data.</text>
</comment>
<organism evidence="2 3">
    <name type="scientific">Cnephaeus nilssonii</name>
    <name type="common">Northern bat</name>
    <name type="synonym">Eptesicus nilssonii</name>
    <dbReference type="NCBI Taxonomy" id="3371016"/>
    <lineage>
        <taxon>Eukaryota</taxon>
        <taxon>Metazoa</taxon>
        <taxon>Chordata</taxon>
        <taxon>Craniata</taxon>
        <taxon>Vertebrata</taxon>
        <taxon>Euteleostomi</taxon>
        <taxon>Mammalia</taxon>
        <taxon>Eutheria</taxon>
        <taxon>Laurasiatheria</taxon>
        <taxon>Chiroptera</taxon>
        <taxon>Yangochiroptera</taxon>
        <taxon>Vespertilionidae</taxon>
        <taxon>Cnephaeus</taxon>
    </lineage>
</organism>
<evidence type="ECO:0000313" key="2">
    <source>
        <dbReference type="EMBL" id="KAK1338886.1"/>
    </source>
</evidence>
<proteinExistence type="predicted"/>
<protein>
    <submittedName>
        <fullName evidence="2">Uncharacterized protein</fullName>
    </submittedName>
</protein>